<sequence length="78" mass="9120">MPKKTEQKSQGFVKEAVHEFKRWELKSWKSWEKVKSPRQAVAIGLSKARKAWVKTPPPKKKTESKKGGILSWIKKIFQ</sequence>
<proteinExistence type="predicted"/>
<gene>
    <name evidence="1" type="ORF">ACD_2C00010G0001</name>
</gene>
<protein>
    <submittedName>
        <fullName evidence="1">Uncharacterized protein</fullName>
    </submittedName>
</protein>
<dbReference type="AlphaFoldDB" id="K2G4W9"/>
<organism evidence="1">
    <name type="scientific">uncultured bacterium</name>
    <name type="common">gcode 4</name>
    <dbReference type="NCBI Taxonomy" id="1234023"/>
    <lineage>
        <taxon>Bacteria</taxon>
        <taxon>environmental samples</taxon>
    </lineage>
</organism>
<accession>K2G4W9</accession>
<dbReference type="EMBL" id="AMFJ01000010">
    <property type="protein sequence ID" value="EKE30308.1"/>
    <property type="molecule type" value="Genomic_DNA"/>
</dbReference>
<name>K2G4W9_9BACT</name>
<evidence type="ECO:0000313" key="1">
    <source>
        <dbReference type="EMBL" id="EKE30308.1"/>
    </source>
</evidence>
<dbReference type="InterPro" id="IPR045468">
    <property type="entry name" value="DUF6496"/>
</dbReference>
<reference evidence="1" key="1">
    <citation type="journal article" date="2012" name="Science">
        <title>Fermentation, hydrogen, and sulfur metabolism in multiple uncultivated bacterial phyla.</title>
        <authorList>
            <person name="Wrighton K.C."/>
            <person name="Thomas B.C."/>
            <person name="Sharon I."/>
            <person name="Miller C.S."/>
            <person name="Castelle C.J."/>
            <person name="VerBerkmoes N.C."/>
            <person name="Wilkins M.J."/>
            <person name="Hettich R.L."/>
            <person name="Lipton M.S."/>
            <person name="Williams K.H."/>
            <person name="Long P.E."/>
            <person name="Banfield J.F."/>
        </authorList>
    </citation>
    <scope>NUCLEOTIDE SEQUENCE [LARGE SCALE GENOMIC DNA]</scope>
</reference>
<dbReference type="Pfam" id="PF20106">
    <property type="entry name" value="DUF6496"/>
    <property type="match status" value="1"/>
</dbReference>
<comment type="caution">
    <text evidence="1">The sequence shown here is derived from an EMBL/GenBank/DDBJ whole genome shotgun (WGS) entry which is preliminary data.</text>
</comment>